<dbReference type="FunFam" id="1.10.472.130:FF:000009">
    <property type="entry name" value="Dynein heavy chain 5, axonemal"/>
    <property type="match status" value="1"/>
</dbReference>
<evidence type="ECO:0000256" key="2">
    <source>
        <dbReference type="ARBA" id="ARBA00008887"/>
    </source>
</evidence>
<dbReference type="InterPro" id="IPR004273">
    <property type="entry name" value="Dynein_heavy_D6_P-loop"/>
</dbReference>
<dbReference type="FunFam" id="3.40.50.300:FF:001221">
    <property type="entry name" value="Axonemal dynein heavy chain 8"/>
    <property type="match status" value="1"/>
</dbReference>
<dbReference type="InterPro" id="IPR041589">
    <property type="entry name" value="DNAH3_AAA_lid_1"/>
</dbReference>
<dbReference type="Gene3D" id="6.10.140.1060">
    <property type="match status" value="1"/>
</dbReference>
<evidence type="ECO:0000256" key="12">
    <source>
        <dbReference type="ARBA" id="ARBA00023212"/>
    </source>
</evidence>
<dbReference type="Gene3D" id="3.40.50.300">
    <property type="entry name" value="P-loop containing nucleotide triphosphate hydrolases"/>
    <property type="match status" value="5"/>
</dbReference>
<evidence type="ECO:0000259" key="20">
    <source>
        <dbReference type="Pfam" id="PF12777"/>
    </source>
</evidence>
<dbReference type="Pfam" id="PF12781">
    <property type="entry name" value="AAA_9"/>
    <property type="match status" value="1"/>
</dbReference>
<evidence type="ECO:0000259" key="24">
    <source>
        <dbReference type="Pfam" id="PF17857"/>
    </source>
</evidence>
<dbReference type="Proteomes" id="UP000085678">
    <property type="component" value="Unplaced"/>
</dbReference>
<dbReference type="Pfam" id="PF12777">
    <property type="entry name" value="MT"/>
    <property type="match status" value="1"/>
</dbReference>
<evidence type="ECO:0000259" key="26">
    <source>
        <dbReference type="Pfam" id="PF18199"/>
    </source>
</evidence>
<dbReference type="GO" id="GO:0045505">
    <property type="term" value="F:dynein intermediate chain binding"/>
    <property type="evidence" value="ECO:0007669"/>
    <property type="project" value="InterPro"/>
</dbReference>
<feature type="region of interest" description="Disordered" evidence="15">
    <location>
        <begin position="1"/>
        <end position="25"/>
    </location>
</feature>
<feature type="compositionally biased region" description="Basic and acidic residues" evidence="15">
    <location>
        <begin position="2098"/>
        <end position="2115"/>
    </location>
</feature>
<dbReference type="InterPro" id="IPR027417">
    <property type="entry name" value="P-loop_NTPase"/>
</dbReference>
<dbReference type="Pfam" id="PF08385">
    <property type="entry name" value="DHC_N1"/>
    <property type="match status" value="2"/>
</dbReference>
<feature type="region of interest" description="Disordered" evidence="15">
    <location>
        <begin position="2093"/>
        <end position="2151"/>
    </location>
</feature>
<keyword evidence="13" id="KW-0966">Cell projection</keyword>
<feature type="domain" description="Dynein heavy chain hydrolytic ATP-binding dynein motor region" evidence="19">
    <location>
        <begin position="2994"/>
        <end position="3321"/>
    </location>
</feature>
<proteinExistence type="inferred from homology"/>
<dbReference type="FunFam" id="1.10.8.710:FF:000003">
    <property type="entry name" value="Dynein axonemal heavy chain 5"/>
    <property type="match status" value="1"/>
</dbReference>
<dbReference type="Pfam" id="PF17857">
    <property type="entry name" value="AAA_lid_1"/>
    <property type="match status" value="1"/>
</dbReference>
<protein>
    <submittedName>
        <fullName evidence="29">Dynein heavy chain 5, axonemal</fullName>
    </submittedName>
</protein>
<dbReference type="Pfam" id="PF12775">
    <property type="entry name" value="AAA_7"/>
    <property type="match status" value="1"/>
</dbReference>
<dbReference type="InterPro" id="IPR013594">
    <property type="entry name" value="Dynein_heavy_tail"/>
</dbReference>
<dbReference type="InterPro" id="IPR042222">
    <property type="entry name" value="Dynein_2_N"/>
</dbReference>
<dbReference type="Gene3D" id="1.20.920.20">
    <property type="match status" value="1"/>
</dbReference>
<dbReference type="Gene3D" id="1.10.8.1220">
    <property type="match status" value="1"/>
</dbReference>
<dbReference type="Pfam" id="PF08393">
    <property type="entry name" value="DHC_N2"/>
    <property type="match status" value="1"/>
</dbReference>
<feature type="coiled-coil region" evidence="14">
    <location>
        <begin position="4787"/>
        <end position="4814"/>
    </location>
</feature>
<dbReference type="InterPro" id="IPR035699">
    <property type="entry name" value="AAA_6"/>
</dbReference>
<accession>A0A2R2MTI0</accession>
<feature type="compositionally biased region" description="Low complexity" evidence="15">
    <location>
        <begin position="953"/>
        <end position="972"/>
    </location>
</feature>
<dbReference type="KEGG" id="lak:106169088"/>
<dbReference type="Gene3D" id="1.10.472.130">
    <property type="match status" value="1"/>
</dbReference>
<dbReference type="FunFam" id="3.40.50.300:FF:002141">
    <property type="entry name" value="Dynein heavy chain"/>
    <property type="match status" value="1"/>
</dbReference>
<dbReference type="Pfam" id="PF17852">
    <property type="entry name" value="Dynein_AAA_lid"/>
    <property type="match status" value="1"/>
</dbReference>
<dbReference type="FunFam" id="3.20.180.20:FF:000001">
    <property type="entry name" value="Dynein axonemal heavy chain 5"/>
    <property type="match status" value="1"/>
</dbReference>
<dbReference type="InterPro" id="IPR042228">
    <property type="entry name" value="Dynein_linker_3"/>
</dbReference>
<dbReference type="Pfam" id="PF18199">
    <property type="entry name" value="Dynein_C"/>
    <property type="match status" value="1"/>
</dbReference>
<gene>
    <name evidence="29" type="primary">LOC106169088</name>
</gene>
<dbReference type="Gene3D" id="1.10.8.720">
    <property type="entry name" value="Region D6 of dynein motor"/>
    <property type="match status" value="1"/>
</dbReference>
<reference evidence="29" key="1">
    <citation type="submission" date="2025-08" db="UniProtKB">
        <authorList>
            <consortium name="RefSeq"/>
        </authorList>
    </citation>
    <scope>IDENTIFICATION</scope>
    <source>
        <tissue evidence="29">Gonads</tissue>
    </source>
</reference>
<dbReference type="InterPro" id="IPR035706">
    <property type="entry name" value="AAA_9"/>
</dbReference>
<dbReference type="STRING" id="7574.A0A2R2MTI0"/>
<dbReference type="GO" id="GO:0005858">
    <property type="term" value="C:axonemal dynein complex"/>
    <property type="evidence" value="ECO:0007669"/>
    <property type="project" value="TreeGrafter"/>
</dbReference>
<feature type="domain" description="Dynein heavy chain linker" evidence="18">
    <location>
        <begin position="2455"/>
        <end position="2858"/>
    </location>
</feature>
<feature type="domain" description="Dynein heavy chain 3 AAA+ lid" evidence="24">
    <location>
        <begin position="3826"/>
        <end position="3897"/>
    </location>
</feature>
<dbReference type="FunFam" id="3.40.50.300:FF:000044">
    <property type="entry name" value="Dynein heavy chain 5, axonemal"/>
    <property type="match status" value="1"/>
</dbReference>
<keyword evidence="3" id="KW-0963">Cytoplasm</keyword>
<evidence type="ECO:0000256" key="15">
    <source>
        <dbReference type="SAM" id="MobiDB-lite"/>
    </source>
</evidence>
<comment type="similarity">
    <text evidence="2">Belongs to the dynein heavy chain family.</text>
</comment>
<feature type="domain" description="Dynein heavy chain AAA module D4" evidence="21">
    <location>
        <begin position="3977"/>
        <end position="4239"/>
    </location>
</feature>
<dbReference type="Pfam" id="PF12774">
    <property type="entry name" value="AAA_6"/>
    <property type="match status" value="1"/>
</dbReference>
<feature type="compositionally biased region" description="Acidic residues" evidence="15">
    <location>
        <begin position="1932"/>
        <end position="1946"/>
    </location>
</feature>
<evidence type="ECO:0000259" key="27">
    <source>
        <dbReference type="Pfam" id="PF25007"/>
    </source>
</evidence>
<evidence type="ECO:0000313" key="28">
    <source>
        <dbReference type="Proteomes" id="UP000085678"/>
    </source>
</evidence>
<dbReference type="Pfam" id="PF12780">
    <property type="entry name" value="AAA_8"/>
    <property type="match status" value="1"/>
</dbReference>
<keyword evidence="9 14" id="KW-0175">Coiled coil</keyword>
<dbReference type="InterPro" id="IPR026983">
    <property type="entry name" value="DHC"/>
</dbReference>
<comment type="subcellular location">
    <subcellularLocation>
        <location evidence="1">Cytoplasm</location>
        <location evidence="1">Cytoskeleton</location>
        <location evidence="1">Cilium axoneme</location>
    </subcellularLocation>
</comment>
<feature type="domain" description="Dynein axonemal heavy chain 2/5/8 coiled-coil" evidence="27">
    <location>
        <begin position="2278"/>
        <end position="2381"/>
    </location>
</feature>
<dbReference type="InterPro" id="IPR041658">
    <property type="entry name" value="AAA_lid_11"/>
</dbReference>
<dbReference type="Gene3D" id="1.10.8.710">
    <property type="match status" value="1"/>
</dbReference>
<dbReference type="RefSeq" id="XP_023933576.1">
    <property type="nucleotide sequence ID" value="XM_024077808.1"/>
</dbReference>
<keyword evidence="28" id="KW-1185">Reference proteome</keyword>
<dbReference type="GO" id="GO:0008569">
    <property type="term" value="F:minus-end-directed microtubule motor activity"/>
    <property type="evidence" value="ECO:0007669"/>
    <property type="project" value="InterPro"/>
</dbReference>
<evidence type="ECO:0000256" key="4">
    <source>
        <dbReference type="ARBA" id="ARBA00022701"/>
    </source>
</evidence>
<keyword evidence="12" id="KW-0206">Cytoskeleton</keyword>
<dbReference type="Gene3D" id="3.20.180.20">
    <property type="entry name" value="Dynein heavy chain, N-terminal domain 2"/>
    <property type="match status" value="1"/>
</dbReference>
<evidence type="ECO:0000256" key="13">
    <source>
        <dbReference type="ARBA" id="ARBA00023273"/>
    </source>
</evidence>
<keyword evidence="5" id="KW-0677">Repeat</keyword>
<dbReference type="InterPro" id="IPR043160">
    <property type="entry name" value="Dynein_C_barrel"/>
</dbReference>
<dbReference type="InParanoid" id="A0A2R2MTI0"/>
<dbReference type="FunFam" id="1.10.8.1220:FF:000001">
    <property type="entry name" value="Dynein axonemal heavy chain 5"/>
    <property type="match status" value="1"/>
</dbReference>
<feature type="domain" description="Dynein heavy chain tail" evidence="17">
    <location>
        <begin position="1290"/>
        <end position="1841"/>
    </location>
</feature>
<keyword evidence="8" id="KW-0243">Dynein</keyword>
<evidence type="ECO:0000259" key="18">
    <source>
        <dbReference type="Pfam" id="PF08393"/>
    </source>
</evidence>
<dbReference type="FunFam" id="1.10.8.720:FF:000004">
    <property type="entry name" value="Dynein heavy chain 5, axonemal"/>
    <property type="match status" value="1"/>
</dbReference>
<feature type="compositionally biased region" description="Basic and acidic residues" evidence="15">
    <location>
        <begin position="1"/>
        <end position="17"/>
    </location>
</feature>
<dbReference type="FunFam" id="1.20.920.20:FF:000004">
    <property type="entry name" value="Dynein axonemal heavy chain 5"/>
    <property type="match status" value="1"/>
</dbReference>
<dbReference type="GO" id="GO:0051959">
    <property type="term" value="F:dynein light intermediate chain binding"/>
    <property type="evidence" value="ECO:0007669"/>
    <property type="project" value="InterPro"/>
</dbReference>
<feature type="compositionally biased region" description="Basic and acidic residues" evidence="15">
    <location>
        <begin position="1096"/>
        <end position="1113"/>
    </location>
</feature>
<dbReference type="FunFam" id="1.20.920.30:FF:000004">
    <property type="entry name" value="Dynein axonemal heavy chain 5"/>
    <property type="match status" value="1"/>
</dbReference>
<dbReference type="Gene3D" id="1.20.920.30">
    <property type="match status" value="1"/>
</dbReference>
<dbReference type="InterPro" id="IPR041228">
    <property type="entry name" value="Dynein_C"/>
</dbReference>
<dbReference type="FunFam" id="1.10.287.2620:FF:000003">
    <property type="entry name" value="Dynein, axonemal, heavy chain 5"/>
    <property type="match status" value="1"/>
</dbReference>
<dbReference type="GO" id="GO:0005524">
    <property type="term" value="F:ATP binding"/>
    <property type="evidence" value="ECO:0007669"/>
    <property type="project" value="UniProtKB-KW"/>
</dbReference>
<feature type="coiled-coil region" evidence="14">
    <location>
        <begin position="4261"/>
        <end position="4295"/>
    </location>
</feature>
<dbReference type="InterPro" id="IPR042219">
    <property type="entry name" value="AAA_lid_11_sf"/>
</dbReference>
<dbReference type="FunFam" id="3.10.490.20:FF:000003">
    <property type="entry name" value="Dynein heavy chain 5, axonemal"/>
    <property type="match status" value="1"/>
</dbReference>
<dbReference type="GO" id="GO:0007018">
    <property type="term" value="P:microtubule-based movement"/>
    <property type="evidence" value="ECO:0007669"/>
    <property type="project" value="InterPro"/>
</dbReference>
<evidence type="ECO:0000256" key="10">
    <source>
        <dbReference type="ARBA" id="ARBA00023069"/>
    </source>
</evidence>
<evidence type="ECO:0000256" key="5">
    <source>
        <dbReference type="ARBA" id="ARBA00022737"/>
    </source>
</evidence>
<dbReference type="PANTHER" id="PTHR46532">
    <property type="entry name" value="MALE FERTILITY FACTOR KL5"/>
    <property type="match status" value="1"/>
</dbReference>
<feature type="domain" description="Dynein heavy chain C-terminal" evidence="26">
    <location>
        <begin position="5377"/>
        <end position="5673"/>
    </location>
</feature>
<dbReference type="Gene3D" id="1.10.287.2620">
    <property type="match status" value="1"/>
</dbReference>
<evidence type="ECO:0000259" key="21">
    <source>
        <dbReference type="Pfam" id="PF12780"/>
    </source>
</evidence>
<dbReference type="GO" id="GO:0097729">
    <property type="term" value="C:9+2 motile cilium"/>
    <property type="evidence" value="ECO:0007669"/>
    <property type="project" value="UniProtKB-ARBA"/>
</dbReference>
<sequence>MADKPKSRGKASAEAKNKSRLAGLAPGENIALKQQRLKEEREARRAKLDDRHYYMLVTVADRLGLERNEVEDAILEGKQIEMMDDFFCADGTNHLTFFYQEPDLEKDGVTVDFQLPKEESRRKSGAIDHMRLGPPGQPTKKASKPKVFVADAKSTPLHGTCLFFIRVDPKKAITEANIVQEVNFTVMETNGQSNGCGLLSAIEYLLTTIFIPVLKRLEKGWGQLEGKTGDMVKADFMNHLDSFVSVLAGAQESLEDKVNLTPCEKYDLSKIQSPAEFQAIANSTEALEGIEETIAVWIKQIEQVLAESEQMRKEADDIGPRAELDHWKKRMSKFNYLLDQIKGPEVKAVLGVLQAAKSKTIKTWQELDRRITDAANEAKDNVKYLYTLDKFCDPLYNSDPVGMLEAIPGLINAIRMVHSISRYYNTSERMTSLFVKCTNQMITACKGYITCGGIETIWTQATDEVLKKLQDCIKLNDEYQRCFQRTKQKLETMPNERQFEFSEMYIFGKFDTFTRRLKKITEMFNTMEMYSHLAESKIEGMEIMANKFSVIVTSLKKKPYDYLDQRKMDFDQDFEDFKRQIQELHSGIIMFMDQRFEKITSTARALWMLRRFERLNLPNLGIPEKYAKILNKYGRDIESVSKSYQRDKTEPPIGRDLPPIAGKIAWARQLYRRIQEPMEVFQQHPTILQGPEAKRIIKNFNKLAKVLLEYEVLYHRGWIRQVEAAKSGLQASLIVRHPETQELYVNFDPQIITLIRETECMVRLGLEIPPAAKNLRAKQEQFKENYNMLTLMLAENKRVRDKIPASFEPLMTPHTNKVDDVIEPGLTTLTWTSMNIDLFVKDVYAALEELELLIDRANDLTEFRIDAILHEMSTTTLCEFPDEVPWTVDEFMQRTQQLCSAGALTLNSKSINVEDAANELINMLCDFGPEESEAEPEEDEDKDENGEKGSRAGSPTPSRSSQTGSRQGSQRPISQGAKKHRNKKKEMRESMEETAMELLSHFNHRNLDSLLKVTRNTLESLRKRIISSSTVSYIDLGDSTKSRPFFKTDAVLAIPNIVMQPALDEVQQTVNKVALTILSVSKGVAQWSKERRKTVKKTERSGSFSEHHNDRRSSIGSIAASEVSHVGAGGRRGSRGRLEAGESMTSLTVQQQPKNYYKQVSENKEVAKMVGLLQTSINSTKKEVNFTVMETNGQSNGCGLLSAIEYLLTTIFIPVLKRLEKGWGQLEGKTGDMVKADFMNHLDSFVSVLAGAQESLEDKVNLTPCEKYDLSKIQSPAEFQAIANSTEALEGIEETIAVWIKQIEQVLAESEQMRKEADDIGPRAELDHWKKRMSKFNYLLDQIKGPEVKAVLGVLQAAKSKTIKTWQELDRRITDAANEAKDNVKYLYTLDKFCDPLYNSDPVGMLEAIPGLINAIRMVHSISRYYNTSERMTSLFVKCTNQMITACKGYITCGGIETIWTQATDEVLKKLQDCIKLNDEYQRCFQRTKQKLETMPNERQFEFSEMYIFGKFDTFTRRLKKITEMFNTMEMYSHLAESKIEGMEIMANKFSVIVTSLKKKPYDYLDQRKMDFDQDFEDFKRQIQELHSGIIMFMDQRFEKITSTARALWMLRRFERLNLPNLGIPEKYAKILNKYGRDIESVSKSYQRDKTEPPIGRDLPPIAGKIAWARQLYRRIQEPMEVFQQHPTILQGPEAKRIIKNFNKLAKVLLEYEVLYHRGWIRQVEAAKSGLQASLIVRHPETQELYVNFDPQIITLIRETECMVRLGLEIPPAAKNLRAKQEQFKENYNMLTLMLAENKRVRDKIPASFEPLMTPHTNKVDDVIEPGLTTLTWTSMNIDLFVKDVYAALEELELLIDRANDLTEFRIDAILHEMSTTTLCEFPDEVPWTVDEFMQRTQQLCSAGALTLNSKSINVEDAANELINMLCDFGPEESEAEPEEDEDKDENGEKGSRAGSPTPSRSSQTGSRQGSQRPISQGAKKHRNKKKEMRESMEETAMELLSHFNHRNLDSLLKVTRNTLESLRKRIISSSTVSYIDLGDSTKSRPFFKTDAVLAIPNIVMQPALDEVQQTVNKVALTILSVSKGVAQWSKERRKTVKKTERSGSFSEHHNDRRSSIGSIAASEVSHVGAGGRRGSRGRLEAGESMTSLTVQQQPKNYYKQVSENKEVAKMVGLLQTSINSTKKEITTALDTFKHYHVIWEKDMEEDLKEFMKQEPKLSEFEAKILHYNELEAMVNAEPDFYDVGAIALYTEKLKLGLTTETKAWRIHYGKACNHKYATEMQEIFDFIEETTKRLSRPIKDLDDIRFVMAGLKEIREKEIRLDMNIGPIEESYAMLVKHELPVEREEMERVDTLRYSWERMNAQAVEMSHYLVKIQPDFRSELIDNVQVFAEDCKDFYGDYATAGPMVAGVPPREASERLLIFQNRFDTLFRKYTTYTGGEELFGLPVTPYPELLQIKKELNLLQKLYGLYNAVIETVNSYYDILWQEVNIEKINTELLDFQNKCRKLPRALKEWPAFEDLRKTIDDFNEMVPLLELMTNKAMKPRHWQRMAELTGHVFDVENENFTLRNILEAPLLKYKEEIEDICISAVKEKDIEAKLKQVIAEWNSHDFHFGNFKNRGELLLRGDNTSEIVALMEDSLMILSSLLSNRYNAPFKKQIQTWVQNLSNSTEIIENWMTVQNLWVYLEAVFVGGDIAKQLPQEAKRFSNIDKSWIRIMQRAHETPNVIQCCVGDETLMQLLPHLLEQLELCQKSLTGYLEKKRLLFPRFFFVSDPALLEILGQASDPHTIQAHLLSVFDNTKLVKFHEKNYDQILSIVSSEGETVDLEKPVKAEGNVEVWLMALMLMAQKSLHGVIRTAAMAIQDSGFNLLEFLNMFPAQVGLLGIQLIWTRDADEALKNAKYDKKVMAGTNQAFLELLNLLIAQTTRELTKVERTKFETLITIHVHQRDIFDDLCRMHIKSPQDFEWLKQTRFYFIEDQDKTLISITDVDFIYQNEFLGCTERLVITPLTDRCYITLAQALGMSMGGAPAGPAGTGKTETTKDMGRCLGKYVVVFNCSDQMDFRGLGRIYKGLAQSGSWGCFDEFNRIELPVLSVAAQQIAIVLTCKKERKKNFIFTDGDNVDMNPEFGIFLTMNPGYAGRQELPENLKINFRTVAMMVPDRQIIIRVKLASCGFIENIVLARKFYILYKLCEEQLTKQVHYDFGLRNILSVLRTLGTNKRANPNDTEQTIVMRVLRDMNLSKLVDQDEPLFLSLINDLFPGITLDKAGYPELENALKIRVEEVGLVYHAPWVLKCIQLFETQRVRHGMMTLGPSGAGKTKCIYSLMKAMTDCGEPHREMRMNPKAITAPQMFGRLDVATNDWTDGIFSTLWRRTHRAKKGEHIWLVLDGPVDAIWIENLNSVLDDNKTLTLANGDRIPMATLCKIIFEPHNIDNASPATVSRNGMVYMSSSGMDWNPILSGWLNTRSVGESSILMSLFESSFPEVWRFATQNLVFKMDTMEAFVINQACNLLQGLIPNREDKQTLSKEHYEHLYVFTLMWSIGAYLEWDDRAKMEEFLRNNEEIRLDLPNLDGFPDSTMFDFLVEENGTWSHWNTKVEPYHYPPDTTPEYGSILVPNVDNVRTEFLIHTISKQEKAVLLIGEQGTAKTVMINGYMGKYNPEEHMAKSLNFSSATTPYMFQRTVESYVDKRMGSTYGPPAGKKMSVFIDDVNMPIINEWGDQVANEIVRQLMEMKGFYSLEKPGDFTTIVDMQFLAAMIHPGGGRNDIPQRLKRQFTIFNCTLPSNPSIDKIFSCIGEGHYCQERGFSEAVRKLIARLVPVTRRLWQLTKIKMLPTPAKFHYIFNLRDLSRIWQGMINTEFEVVKDEKTVMALWKHECCRVISDRFTSYDDYTWFVSTVSRVVREDIGEAKVPMVELEPWFGDFFRDAPEATGDEPEDADFDMPKIYEPIPSFEALEERLRFFMAQYNESIRGANMDLVFFRDAMTHLVKISRIIRTPRGNALLVGVGGSGKQSLTKLASFIAGYKIFQITLTRSYNVSNLMEDLKYLYRTAGQQGQGITFIFTDQEIKDEGFLEYLNNVLSSGVVSNLFARDEMDEITMELIPVMKKEFPRRPPSNENLYDYFLSRTRANLHVVLCFSPVGEKFRSRALKFPGLISGCTMDWFQRWPKDALIAVADHFLSKFDIECTPEVKKQLIQAMGTFHDGVAESCVEYFQRYRRSTHVTPKSYLSFLAGYKTIYSDKRGEIGELSQRMQTGLEKLVEASEAVGELSKELEVKEKELAIASAKAEEVLKTVTSKAQAAEKVKNQVQKVKDKAQAIVDSIEADKAIAEGKLEAARPALEEAEAALKTIKPADIATVRKLLNPPHLIMRIMDCVLILFQRRVNPVEVDKDRPCVKPSWGESLKMMAGGGLLTQLVEFPKDSINEETVELLAPYLDMEDYNLETAKKVCGNVAGLCSWTQAMAYFFTINKEVLPLKANLVVQEARLNVAMTDLNAAQAQLDEKEAELREVQAMYDKAMREKQALIDDAENCRRKMSAASALITGLGGEKVRWTEQNKEFKAQIGRLVGDILMSTAFLSYSGPFNQDFRQLLSKNWQKECKTRKIPFTANLNVIDMLVLPTTIAEWNLQGLPNDDLSVQNGLIVTKASRYPLLVDPQGQGKNWIKNREGGNELQISNLNHKYFRQHLEDALSLGRPLIIEDIGEELDPALDNVLEKNFIKSGKTLKVKVGDKEVDVMDGFTLYITTKLPNPSYTPEVSAKTSIIDFTVTMKGLEDQLLGRVILTEKAELESERVKLMEDVTANKRKMKELEDNLLFRLTSTQGSLVDDEDLINVLHTTKATAQDVSQKLQIAAETEVKITAAREEYRPVATRGSILYFLITDMSMVSCMYQTALKQFLGLFDLSMERSMKSPITQKRISNIIEYMTFEVWKYAARGLYEEHKLMFTLQLALKIDMQAGKIKHEEYQTFIKGGAALDLNVVTPKPCRWILDLTWLNLVELSNLHQFSGILDQVSRNEKQWKQWFDKDAPEEEVIPDGYNNSLDVFRRLLLVRSWCPDRTLPMAKKYIADTLGEKYAEGVILDVEKMWEESDPRTPLIGLLSMGSDPTNSIEALAKKHKLECGAISMGQGQEVHARKLLTKLMSQGGWALLQNCHLCLVYVMELLDLMTETENIHEDFRLWVTTEVHPKFPIGFLQISIKFSNEPPQGIKAGLKRSYAGFTQDFLDVSNMPQWKPMLYGVAFLHTTVQERRKFGPLGWNIPYEFNTSDFNASVQFVQNHLDDMDIKRGVSWNTVRYMFGEIQYGGRVTDDYDKRLLNTFCRVWFGDHMFGANFNFYKGYTIPKCTKLDDYMTFIQNLPLADTPEAFGLHPNADITYQTKTAKNILDCILSIMPKDSGGGSGETRESVVFRLSDDMLEKLPNDYIPFEVKARLQKMGALQPMNIFLRQEIDRMQKVITTVRTTLTDLKLAIEGTIIMSESLRDALDCMYDARIPAAWKKISWESSTLGFWFTELIERNNQFSNWCFEGRPNTFWMTGFFNPQGFLTAMRQEVTRAHKGWALDTVVLHNDVTRYMKDDINQPPAEGVYVQGLFLEGASWDRRGCKLIEPKPKVLYEPMPVIHIYAINSTGGHDPRMYLSPIYKKPRRTDLTYIAEVELKTTQNPDHWILRGVALLCDVK</sequence>
<dbReference type="FunFam" id="3.40.50.300:FF:000543">
    <property type="entry name" value="Dynein axonemal heavy chain 5"/>
    <property type="match status" value="1"/>
</dbReference>
<feature type="region of interest" description="Disordered" evidence="15">
    <location>
        <begin position="1091"/>
        <end position="1149"/>
    </location>
</feature>
<dbReference type="FunFam" id="3.40.50.300:FF:000049">
    <property type="entry name" value="Dynein, axonemal, heavy chain 5"/>
    <property type="match status" value="1"/>
</dbReference>
<dbReference type="OrthoDB" id="286107at2759"/>
<evidence type="ECO:0000259" key="16">
    <source>
        <dbReference type="Pfam" id="PF03028"/>
    </source>
</evidence>
<dbReference type="InterPro" id="IPR024743">
    <property type="entry name" value="Dynein_HC_stalk"/>
</dbReference>
<evidence type="ECO:0000256" key="6">
    <source>
        <dbReference type="ARBA" id="ARBA00022741"/>
    </source>
</evidence>
<evidence type="ECO:0000259" key="22">
    <source>
        <dbReference type="Pfam" id="PF12781"/>
    </source>
</evidence>
<organism evidence="28 29">
    <name type="scientific">Lingula anatina</name>
    <name type="common">Brachiopod</name>
    <name type="synonym">Lingula unguis</name>
    <dbReference type="NCBI Taxonomy" id="7574"/>
    <lineage>
        <taxon>Eukaryota</taxon>
        <taxon>Metazoa</taxon>
        <taxon>Spiralia</taxon>
        <taxon>Lophotrochozoa</taxon>
        <taxon>Brachiopoda</taxon>
        <taxon>Linguliformea</taxon>
        <taxon>Lingulata</taxon>
        <taxon>Lingulida</taxon>
        <taxon>Linguloidea</taxon>
        <taxon>Lingulidae</taxon>
        <taxon>Lingula</taxon>
    </lineage>
</organism>
<dbReference type="InterPro" id="IPR043157">
    <property type="entry name" value="Dynein_AAA1S"/>
</dbReference>
<evidence type="ECO:0000256" key="8">
    <source>
        <dbReference type="ARBA" id="ARBA00023017"/>
    </source>
</evidence>
<feature type="domain" description="Dynein heavy chain coiled coil stalk" evidence="20">
    <location>
        <begin position="4253"/>
        <end position="4598"/>
    </location>
</feature>
<feature type="domain" description="Dynein heavy chain region D6 P-loop" evidence="16">
    <location>
        <begin position="5092"/>
        <end position="5200"/>
    </location>
</feature>
<evidence type="ECO:0000256" key="1">
    <source>
        <dbReference type="ARBA" id="ARBA00004430"/>
    </source>
</evidence>
<keyword evidence="11" id="KW-0505">Motor protein</keyword>
<dbReference type="SUPFAM" id="SSF52540">
    <property type="entry name" value="P-loop containing nucleoside triphosphate hydrolases"/>
    <property type="match status" value="4"/>
</dbReference>
<dbReference type="Gene3D" id="1.20.140.100">
    <property type="entry name" value="Dynein heavy chain, N-terminal domain 2"/>
    <property type="match status" value="1"/>
</dbReference>
<dbReference type="InterPro" id="IPR013602">
    <property type="entry name" value="Dynein_heavy_linker"/>
</dbReference>
<evidence type="ECO:0000256" key="9">
    <source>
        <dbReference type="ARBA" id="ARBA00023054"/>
    </source>
</evidence>
<dbReference type="InterPro" id="IPR024317">
    <property type="entry name" value="Dynein_heavy_chain_D4_dom"/>
</dbReference>
<feature type="region of interest" description="Disordered" evidence="15">
    <location>
        <begin position="930"/>
        <end position="992"/>
    </location>
</feature>
<dbReference type="Pfam" id="PF03028">
    <property type="entry name" value="Dynein_heavy"/>
    <property type="match status" value="1"/>
</dbReference>
<evidence type="ECO:0000259" key="23">
    <source>
        <dbReference type="Pfam" id="PF17852"/>
    </source>
</evidence>
<name>A0A2R2MTI0_LINAN</name>
<dbReference type="PANTHER" id="PTHR46532:SF13">
    <property type="entry name" value="CYTOPLASMIC DYNEIN 1 HEAVY CHAIN 1"/>
    <property type="match status" value="1"/>
</dbReference>
<dbReference type="GO" id="GO:0005874">
    <property type="term" value="C:microtubule"/>
    <property type="evidence" value="ECO:0007669"/>
    <property type="project" value="UniProtKB-KW"/>
</dbReference>
<dbReference type="Pfam" id="PF25007">
    <property type="entry name" value="DYH2-5-8_CC"/>
    <property type="match status" value="1"/>
</dbReference>
<dbReference type="InterPro" id="IPR041466">
    <property type="entry name" value="Dynein_AAA5_ext"/>
</dbReference>
<dbReference type="FunFam" id="1.20.140.100:FF:000003">
    <property type="entry name" value="Dynein, axonemal, heavy chain 5"/>
    <property type="match status" value="1"/>
</dbReference>
<feature type="domain" description="Dynein heavy chain tail" evidence="17">
    <location>
        <begin position="288"/>
        <end position="839"/>
    </location>
</feature>
<feature type="domain" description="Dynein heavy chain AAA lid" evidence="25">
    <location>
        <begin position="5232"/>
        <end position="5371"/>
    </location>
</feature>
<dbReference type="Gene3D" id="1.20.58.1120">
    <property type="match status" value="1"/>
</dbReference>
<keyword evidence="10" id="KW-0969">Cilium</keyword>
<dbReference type="Gene3D" id="3.10.490.20">
    <property type="match status" value="1"/>
</dbReference>
<feature type="compositionally biased region" description="Acidic residues" evidence="15">
    <location>
        <begin position="930"/>
        <end position="944"/>
    </location>
</feature>
<dbReference type="GeneID" id="106169088"/>
<dbReference type="Pfam" id="PF18198">
    <property type="entry name" value="AAA_lid_11"/>
    <property type="match status" value="1"/>
</dbReference>
<dbReference type="FunFam" id="1.20.1270.280:FF:000002">
    <property type="entry name" value="Dynein heavy chain 5, axonemal"/>
    <property type="match status" value="1"/>
</dbReference>
<evidence type="ECO:0000256" key="14">
    <source>
        <dbReference type="SAM" id="Coils"/>
    </source>
</evidence>
<dbReference type="FunFam" id="1.20.58.1120:FF:000004">
    <property type="entry name" value="Dynein axonemal heavy chain 5"/>
    <property type="match status" value="1"/>
</dbReference>
<keyword evidence="7" id="KW-0067">ATP-binding</keyword>
<evidence type="ECO:0000256" key="3">
    <source>
        <dbReference type="ARBA" id="ARBA00022490"/>
    </source>
</evidence>
<feature type="domain" description="Dynein heavy chain ATP-binding dynein motor region" evidence="22">
    <location>
        <begin position="4626"/>
        <end position="4846"/>
    </location>
</feature>
<feature type="compositionally biased region" description="Low complexity" evidence="15">
    <location>
        <begin position="1955"/>
        <end position="1974"/>
    </location>
</feature>
<evidence type="ECO:0000259" key="25">
    <source>
        <dbReference type="Pfam" id="PF18198"/>
    </source>
</evidence>
<evidence type="ECO:0000256" key="7">
    <source>
        <dbReference type="ARBA" id="ARBA00022840"/>
    </source>
</evidence>
<dbReference type="Gene3D" id="1.20.1270.280">
    <property type="match status" value="1"/>
</dbReference>
<dbReference type="FunCoup" id="A0A2R2MTI0">
    <property type="interactions" value="11"/>
</dbReference>
<evidence type="ECO:0000313" key="29">
    <source>
        <dbReference type="RefSeq" id="XP_023933576.1"/>
    </source>
</evidence>
<evidence type="ECO:0000256" key="11">
    <source>
        <dbReference type="ARBA" id="ARBA00023175"/>
    </source>
</evidence>
<feature type="region of interest" description="Disordered" evidence="15">
    <location>
        <begin position="1932"/>
        <end position="1994"/>
    </location>
</feature>
<keyword evidence="6" id="KW-0547">Nucleotide-binding</keyword>
<keyword evidence="4" id="KW-0493">Microtubule</keyword>
<dbReference type="InterPro" id="IPR056759">
    <property type="entry name" value="DYH2-5-8_CC"/>
</dbReference>
<evidence type="ECO:0000259" key="17">
    <source>
        <dbReference type="Pfam" id="PF08385"/>
    </source>
</evidence>
<evidence type="ECO:0000259" key="19">
    <source>
        <dbReference type="Pfam" id="PF12774"/>
    </source>
</evidence>
<dbReference type="FunFam" id="3.40.50.300:FF:000320">
    <property type="entry name" value="Dynein, axonemal, heavy chain 5"/>
    <property type="match status" value="1"/>
</dbReference>
<feature type="coiled-coil region" evidence="14">
    <location>
        <begin position="4488"/>
        <end position="4536"/>
    </location>
</feature>
<feature type="domain" description="Dynein heavy chain AAA 5 extension" evidence="23">
    <location>
        <begin position="3476"/>
        <end position="3596"/>
    </location>
</feature>